<accession>A0A096XTC7</accession>
<evidence type="ECO:0000313" key="2">
    <source>
        <dbReference type="EMBL" id="AII28555.1"/>
    </source>
</evidence>
<keyword evidence="3" id="KW-1185">Reference proteome</keyword>
<protein>
    <submittedName>
        <fullName evidence="2">Uncharacterized protein</fullName>
    </submittedName>
</protein>
<proteinExistence type="predicted"/>
<reference evidence="2" key="1">
    <citation type="submission" date="2014-05" db="EMBL/GenBank/DDBJ databases">
        <title>Complete genome sequence of Enterococcus faecalis bacteriophage ECP3.</title>
        <authorList>
            <person name="Kang H.-Y."/>
            <person name="Kim S."/>
            <person name="Kim J."/>
        </authorList>
    </citation>
    <scope>NUCLEOTIDE SEQUENCE [LARGE SCALE GENOMIC DNA]</scope>
    <source>
        <strain evidence="2">ECP3</strain>
    </source>
</reference>
<keyword evidence="1" id="KW-0175">Coiled coil</keyword>
<evidence type="ECO:0000256" key="1">
    <source>
        <dbReference type="SAM" id="Coils"/>
    </source>
</evidence>
<feature type="coiled-coil region" evidence="1">
    <location>
        <begin position="64"/>
        <end position="91"/>
    </location>
</feature>
<sequence length="231" mass="26636">MTEFANMNKEEVLELLNDWFGVSDYDTVMEELGEMKQVTFTGSTDIPLLGGNGNLIGLPQFFKDNEAESELPTYEELLEELEKDTWNLEAEDNTYNYSGFLESESDFKVIQAENSDTTIAFFAIHTGIDIRAGYSKAIPVIFETYYDFYEFLGNYFFSQGYYAFKHDNKEYTISLDVSAVSEYARIYISDENNEELQLDYEQETCMDLDKESVAEYLTSQGIEFKDLKPAL</sequence>
<dbReference type="EMBL" id="KJ801817">
    <property type="protein sequence ID" value="AII28555.1"/>
    <property type="molecule type" value="Genomic_DNA"/>
</dbReference>
<dbReference type="GeneID" id="24628244"/>
<organism evidence="2 3">
    <name type="scientific">Enterococcus phage ECP3</name>
    <dbReference type="NCBI Taxonomy" id="1498168"/>
    <lineage>
        <taxon>Viruses</taxon>
        <taxon>Duplodnaviria</taxon>
        <taxon>Heunggongvirae</taxon>
        <taxon>Uroviricota</taxon>
        <taxon>Caudoviricetes</taxon>
        <taxon>Herelleviridae</taxon>
        <taxon>Brockvirinae</taxon>
        <taxon>Kochikohdavirus</taxon>
        <taxon>Kochikohdavirus ECP3</taxon>
    </lineage>
</organism>
<name>A0A096XTC7_9CAUD</name>
<evidence type="ECO:0000313" key="3">
    <source>
        <dbReference type="Proteomes" id="UP000030157"/>
    </source>
</evidence>
<dbReference type="Proteomes" id="UP000030157">
    <property type="component" value="Segment"/>
</dbReference>
<dbReference type="RefSeq" id="YP_009147196.1">
    <property type="nucleotide sequence ID" value="NC_027335.2"/>
</dbReference>